<evidence type="ECO:0000256" key="1">
    <source>
        <dbReference type="SAM" id="MobiDB-lite"/>
    </source>
</evidence>
<comment type="caution">
    <text evidence="3">The sequence shown here is derived from an EMBL/GenBank/DDBJ whole genome shotgun (WGS) entry which is preliminary data.</text>
</comment>
<evidence type="ECO:0000313" key="3">
    <source>
        <dbReference type="EMBL" id="MBM6922476.1"/>
    </source>
</evidence>
<dbReference type="RefSeq" id="WP_204719431.1">
    <property type="nucleotide sequence ID" value="NZ_JACSNR010000001.1"/>
</dbReference>
<keyword evidence="2" id="KW-0732">Signal</keyword>
<dbReference type="PROSITE" id="PS51257">
    <property type="entry name" value="PROKAR_LIPOPROTEIN"/>
    <property type="match status" value="1"/>
</dbReference>
<keyword evidence="4" id="KW-1185">Reference proteome</keyword>
<sequence length="176" mass="19358">MKLFHRMMMLTLILCLVFGLGGCTQENSPSEPEQSSMQTVEPPEEPGTEPLTFESADLGISFDLPDSLRGHSKIMVGDRNAGEHRVDTVTVYYMESPERQEKDIHLLTVELWPAGAWDDSQSTGTPIGESADGRTAVLHTLQSNPFSEGDEEYELFQTLGSEIGVVSETFAFTNVG</sequence>
<evidence type="ECO:0000313" key="4">
    <source>
        <dbReference type="Proteomes" id="UP000724149"/>
    </source>
</evidence>
<reference evidence="3 4" key="1">
    <citation type="journal article" date="2021" name="Sci. Rep.">
        <title>The distribution of antibiotic resistance genes in chicken gut microbiota commensals.</title>
        <authorList>
            <person name="Juricova H."/>
            <person name="Matiasovicova J."/>
            <person name="Kubasova T."/>
            <person name="Cejkova D."/>
            <person name="Rychlik I."/>
        </authorList>
    </citation>
    <scope>NUCLEOTIDE SEQUENCE [LARGE SCALE GENOMIC DNA]</scope>
    <source>
        <strain evidence="3 4">An564</strain>
    </source>
</reference>
<proteinExistence type="predicted"/>
<feature type="region of interest" description="Disordered" evidence="1">
    <location>
        <begin position="26"/>
        <end position="52"/>
    </location>
</feature>
<gene>
    <name evidence="3" type="ORF">H9X81_02040</name>
</gene>
<feature type="chain" id="PRO_5045560254" description="DUF5067 domain-containing protein" evidence="2">
    <location>
        <begin position="22"/>
        <end position="176"/>
    </location>
</feature>
<name>A0ABS2GK26_9FIRM</name>
<organism evidence="3 4">
    <name type="scientific">Hydrogenoanaerobacterium saccharovorans</name>
    <dbReference type="NCBI Taxonomy" id="474960"/>
    <lineage>
        <taxon>Bacteria</taxon>
        <taxon>Bacillati</taxon>
        <taxon>Bacillota</taxon>
        <taxon>Clostridia</taxon>
        <taxon>Eubacteriales</taxon>
        <taxon>Oscillospiraceae</taxon>
        <taxon>Hydrogenoanaerobacterium</taxon>
    </lineage>
</organism>
<dbReference type="Proteomes" id="UP000724149">
    <property type="component" value="Unassembled WGS sequence"/>
</dbReference>
<evidence type="ECO:0000256" key="2">
    <source>
        <dbReference type="SAM" id="SignalP"/>
    </source>
</evidence>
<protein>
    <recommendedName>
        <fullName evidence="5">DUF5067 domain-containing protein</fullName>
    </recommendedName>
</protein>
<dbReference type="EMBL" id="JACSNR010000001">
    <property type="protein sequence ID" value="MBM6922476.1"/>
    <property type="molecule type" value="Genomic_DNA"/>
</dbReference>
<feature type="compositionally biased region" description="Low complexity" evidence="1">
    <location>
        <begin position="26"/>
        <end position="36"/>
    </location>
</feature>
<accession>A0ABS2GK26</accession>
<evidence type="ECO:0008006" key="5">
    <source>
        <dbReference type="Google" id="ProtNLM"/>
    </source>
</evidence>
<feature type="signal peptide" evidence="2">
    <location>
        <begin position="1"/>
        <end position="21"/>
    </location>
</feature>